<dbReference type="Proteomes" id="UP000054279">
    <property type="component" value="Unassembled WGS sequence"/>
</dbReference>
<protein>
    <submittedName>
        <fullName evidence="2">Uncharacterized protein</fullName>
    </submittedName>
</protein>
<organism evidence="2 3">
    <name type="scientific">Sphaerobolus stellatus (strain SS14)</name>
    <dbReference type="NCBI Taxonomy" id="990650"/>
    <lineage>
        <taxon>Eukaryota</taxon>
        <taxon>Fungi</taxon>
        <taxon>Dikarya</taxon>
        <taxon>Basidiomycota</taxon>
        <taxon>Agaricomycotina</taxon>
        <taxon>Agaricomycetes</taxon>
        <taxon>Phallomycetidae</taxon>
        <taxon>Geastrales</taxon>
        <taxon>Sphaerobolaceae</taxon>
        <taxon>Sphaerobolus</taxon>
    </lineage>
</organism>
<gene>
    <name evidence="2" type="ORF">M422DRAFT_56527</name>
</gene>
<feature type="region of interest" description="Disordered" evidence="1">
    <location>
        <begin position="1"/>
        <end position="38"/>
    </location>
</feature>
<evidence type="ECO:0000256" key="1">
    <source>
        <dbReference type="SAM" id="MobiDB-lite"/>
    </source>
</evidence>
<keyword evidence="3" id="KW-1185">Reference proteome</keyword>
<dbReference type="AlphaFoldDB" id="A0A0C9UFX9"/>
<accession>A0A0C9UFX9</accession>
<dbReference type="HOGENOM" id="CLU_1723512_0_0_1"/>
<dbReference type="EMBL" id="KN837528">
    <property type="protein sequence ID" value="KIJ24135.1"/>
    <property type="molecule type" value="Genomic_DNA"/>
</dbReference>
<reference evidence="2 3" key="1">
    <citation type="submission" date="2014-06" db="EMBL/GenBank/DDBJ databases">
        <title>Evolutionary Origins and Diversification of the Mycorrhizal Mutualists.</title>
        <authorList>
            <consortium name="DOE Joint Genome Institute"/>
            <consortium name="Mycorrhizal Genomics Consortium"/>
            <person name="Kohler A."/>
            <person name="Kuo A."/>
            <person name="Nagy L.G."/>
            <person name="Floudas D."/>
            <person name="Copeland A."/>
            <person name="Barry K.W."/>
            <person name="Cichocki N."/>
            <person name="Veneault-Fourrey C."/>
            <person name="LaButti K."/>
            <person name="Lindquist E.A."/>
            <person name="Lipzen A."/>
            <person name="Lundell T."/>
            <person name="Morin E."/>
            <person name="Murat C."/>
            <person name="Riley R."/>
            <person name="Ohm R."/>
            <person name="Sun H."/>
            <person name="Tunlid A."/>
            <person name="Henrissat B."/>
            <person name="Grigoriev I.V."/>
            <person name="Hibbett D.S."/>
            <person name="Martin F."/>
        </authorList>
    </citation>
    <scope>NUCLEOTIDE SEQUENCE [LARGE SCALE GENOMIC DNA]</scope>
    <source>
        <strain evidence="2 3">SS14</strain>
    </source>
</reference>
<name>A0A0C9UFX9_SPHS4</name>
<dbReference type="OrthoDB" id="2434196at2759"/>
<evidence type="ECO:0000313" key="2">
    <source>
        <dbReference type="EMBL" id="KIJ24135.1"/>
    </source>
</evidence>
<sequence>MPGKTSEADIPAEVPEAGPSTAPMEGGLCSATDGEEQGNYMEDEDFVYSEYIRSSSPAFGDLVEDYLLDNEDIGITSEDSPESSIIFSEAELLDLDRRWNALMAEARNAKGVHPKFGRVLKRVFTKVHKVGGDVDENRPCSSTPRRKHRDPR</sequence>
<feature type="region of interest" description="Disordered" evidence="1">
    <location>
        <begin position="132"/>
        <end position="152"/>
    </location>
</feature>
<evidence type="ECO:0000313" key="3">
    <source>
        <dbReference type="Proteomes" id="UP000054279"/>
    </source>
</evidence>
<proteinExistence type="predicted"/>